<sequence length="43" mass="4823">MVFQRVSACHFLVLSNAMIVFKFYQQPRLMLATLGCLSGVNMG</sequence>
<name>A0AAV0S636_9ROSI</name>
<dbReference type="Proteomes" id="UP001154282">
    <property type="component" value="Unassembled WGS sequence"/>
</dbReference>
<protein>
    <submittedName>
        <fullName evidence="1">Uncharacterized protein</fullName>
    </submittedName>
</protein>
<proteinExistence type="predicted"/>
<accession>A0AAV0S636</accession>
<dbReference type="AlphaFoldDB" id="A0AAV0S636"/>
<organism evidence="1 2">
    <name type="scientific">Linum tenue</name>
    <dbReference type="NCBI Taxonomy" id="586396"/>
    <lineage>
        <taxon>Eukaryota</taxon>
        <taxon>Viridiplantae</taxon>
        <taxon>Streptophyta</taxon>
        <taxon>Embryophyta</taxon>
        <taxon>Tracheophyta</taxon>
        <taxon>Spermatophyta</taxon>
        <taxon>Magnoliopsida</taxon>
        <taxon>eudicotyledons</taxon>
        <taxon>Gunneridae</taxon>
        <taxon>Pentapetalae</taxon>
        <taxon>rosids</taxon>
        <taxon>fabids</taxon>
        <taxon>Malpighiales</taxon>
        <taxon>Linaceae</taxon>
        <taxon>Linum</taxon>
    </lineage>
</organism>
<comment type="caution">
    <text evidence="1">The sequence shown here is derived from an EMBL/GenBank/DDBJ whole genome shotgun (WGS) entry which is preliminary data.</text>
</comment>
<gene>
    <name evidence="1" type="ORF">LITE_LOCUS51706</name>
</gene>
<keyword evidence="2" id="KW-1185">Reference proteome</keyword>
<dbReference type="EMBL" id="CAMGYJ010000011">
    <property type="protein sequence ID" value="CAI0628613.1"/>
    <property type="molecule type" value="Genomic_DNA"/>
</dbReference>
<evidence type="ECO:0000313" key="2">
    <source>
        <dbReference type="Proteomes" id="UP001154282"/>
    </source>
</evidence>
<evidence type="ECO:0000313" key="1">
    <source>
        <dbReference type="EMBL" id="CAI0628613.1"/>
    </source>
</evidence>
<reference evidence="1" key="1">
    <citation type="submission" date="2022-08" db="EMBL/GenBank/DDBJ databases">
        <authorList>
            <person name="Gutierrez-Valencia J."/>
        </authorList>
    </citation>
    <scope>NUCLEOTIDE SEQUENCE</scope>
</reference>